<comment type="caution">
    <text evidence="7">The sequence shown here is derived from an EMBL/GenBank/DDBJ whole genome shotgun (WGS) entry which is preliminary data.</text>
</comment>
<evidence type="ECO:0000313" key="7">
    <source>
        <dbReference type="EMBL" id="OAA76527.1"/>
    </source>
</evidence>
<reference evidence="7 8" key="1">
    <citation type="journal article" date="2016" name="Genome Biol. Evol.">
        <title>Divergent and convergent evolution of fungal pathogenicity.</title>
        <authorList>
            <person name="Shang Y."/>
            <person name="Xiao G."/>
            <person name="Zheng P."/>
            <person name="Cen K."/>
            <person name="Zhan S."/>
            <person name="Wang C."/>
        </authorList>
    </citation>
    <scope>NUCLEOTIDE SEQUENCE [LARGE SCALE GENOMIC DNA]</scope>
    <source>
        <strain evidence="7 8">RCEF 1005</strain>
    </source>
</reference>
<dbReference type="OrthoDB" id="5464at2759"/>
<evidence type="ECO:0000256" key="4">
    <source>
        <dbReference type="ARBA" id="ARBA00023062"/>
    </source>
</evidence>
<dbReference type="InterPro" id="IPR002872">
    <property type="entry name" value="Proline_DH_dom"/>
</dbReference>
<name>A0A168GIE6_CORDF</name>
<dbReference type="InterPro" id="IPR029041">
    <property type="entry name" value="FAD-linked_oxidoreductase-like"/>
</dbReference>
<sequence length="407" mass="45329">MILRSLATSTVSSSPKLLAISLVLLRFLAHSKTKILNPDHNLFLKYVLNNVLYKQFCAGENAEEVAETLAGVKKIGFTGAILAYAKEAPNEDAEDPEMSLDPKEKAERDISTWSENSLETVQLSTPGDFVALKFTGAGSLAKDQLRQGLLPDPYLAESIDRVCQLAHDRGVRVLIDGEQDELQDTIDKWTLELAKRHNVVPGKAIIFGTYQAYKKNMTEVLAGHLKQARDESFTLGVKLVRGAYLHSDPPERLHDSKADTDACYDDTAASVLTREWNPMLAGSGEYPDVSIMFATHNATSVRKAYSIYAAGRARSELLFAQLQGMADEISCELVEMNSHRSPQEPATPDDAYLAVYKYMAWGSTGECMKYLLRRAEENKDAVTRTREDRDALWTELLRRAKGLFRTT</sequence>
<comment type="function">
    <text evidence="5">Converts proline to delta-1-pyrroline-5-carboxylate.</text>
</comment>
<evidence type="ECO:0000256" key="2">
    <source>
        <dbReference type="ARBA" id="ARBA00012695"/>
    </source>
</evidence>
<evidence type="ECO:0000256" key="3">
    <source>
        <dbReference type="ARBA" id="ARBA00023002"/>
    </source>
</evidence>
<dbReference type="GO" id="GO:0071949">
    <property type="term" value="F:FAD binding"/>
    <property type="evidence" value="ECO:0007669"/>
    <property type="project" value="TreeGrafter"/>
</dbReference>
<protein>
    <recommendedName>
        <fullName evidence="2 5">Proline dehydrogenase</fullName>
        <ecNumber evidence="2 5">1.5.5.2</ecNumber>
    </recommendedName>
</protein>
<keyword evidence="8" id="KW-1185">Reference proteome</keyword>
<dbReference type="EMBL" id="AZHF01000004">
    <property type="protein sequence ID" value="OAA76527.1"/>
    <property type="molecule type" value="Genomic_DNA"/>
</dbReference>
<keyword evidence="4 5" id="KW-0642">Proline metabolism</keyword>
<dbReference type="PANTHER" id="PTHR13914">
    <property type="entry name" value="PROLINE OXIDASE"/>
    <property type="match status" value="1"/>
</dbReference>
<keyword evidence="3 5" id="KW-0560">Oxidoreductase</keyword>
<dbReference type="PANTHER" id="PTHR13914:SF30">
    <property type="entry name" value="PROLINE DEHYDROGENASE"/>
    <property type="match status" value="1"/>
</dbReference>
<comment type="catalytic activity">
    <reaction evidence="5">
        <text>L-proline + a quinone = (S)-1-pyrroline-5-carboxylate + a quinol + H(+)</text>
        <dbReference type="Rhea" id="RHEA:23784"/>
        <dbReference type="ChEBI" id="CHEBI:15378"/>
        <dbReference type="ChEBI" id="CHEBI:17388"/>
        <dbReference type="ChEBI" id="CHEBI:24646"/>
        <dbReference type="ChEBI" id="CHEBI:60039"/>
        <dbReference type="ChEBI" id="CHEBI:132124"/>
        <dbReference type="EC" id="1.5.5.2"/>
    </reaction>
</comment>
<comment type="cofactor">
    <cofactor evidence="5">
        <name>FAD</name>
        <dbReference type="ChEBI" id="CHEBI:57692"/>
    </cofactor>
</comment>
<dbReference type="SUPFAM" id="SSF51730">
    <property type="entry name" value="FAD-linked oxidoreductase"/>
    <property type="match status" value="1"/>
</dbReference>
<dbReference type="AlphaFoldDB" id="A0A168GIE6"/>
<comment type="similarity">
    <text evidence="1 5">Belongs to the proline oxidase family.</text>
</comment>
<proteinExistence type="inferred from homology"/>
<dbReference type="GO" id="GO:0010133">
    <property type="term" value="P:L-proline catabolic process to L-glutamate"/>
    <property type="evidence" value="ECO:0007669"/>
    <property type="project" value="TreeGrafter"/>
</dbReference>
<dbReference type="GO" id="GO:0005739">
    <property type="term" value="C:mitochondrion"/>
    <property type="evidence" value="ECO:0007669"/>
    <property type="project" value="TreeGrafter"/>
</dbReference>
<feature type="domain" description="Proline dehydrogenase" evidence="6">
    <location>
        <begin position="67"/>
        <end position="386"/>
    </location>
</feature>
<dbReference type="InterPro" id="IPR015659">
    <property type="entry name" value="Proline_oxidase"/>
</dbReference>
<evidence type="ECO:0000256" key="1">
    <source>
        <dbReference type="ARBA" id="ARBA00005869"/>
    </source>
</evidence>
<dbReference type="Gene3D" id="3.20.20.220">
    <property type="match status" value="1"/>
</dbReference>
<dbReference type="GO" id="GO:0004657">
    <property type="term" value="F:proline dehydrogenase activity"/>
    <property type="evidence" value="ECO:0007669"/>
    <property type="project" value="UniProtKB-EC"/>
</dbReference>
<accession>A0A168GIE6</accession>
<dbReference type="Pfam" id="PF01619">
    <property type="entry name" value="Pro_dh"/>
    <property type="match status" value="1"/>
</dbReference>
<keyword evidence="5" id="KW-0285">Flavoprotein</keyword>
<organism evidence="7 8">
    <name type="scientific">Akanthomyces lecanii RCEF 1005</name>
    <dbReference type="NCBI Taxonomy" id="1081108"/>
    <lineage>
        <taxon>Eukaryota</taxon>
        <taxon>Fungi</taxon>
        <taxon>Dikarya</taxon>
        <taxon>Ascomycota</taxon>
        <taxon>Pezizomycotina</taxon>
        <taxon>Sordariomycetes</taxon>
        <taxon>Hypocreomycetidae</taxon>
        <taxon>Hypocreales</taxon>
        <taxon>Cordycipitaceae</taxon>
        <taxon>Akanthomyces</taxon>
        <taxon>Cordyceps confragosa</taxon>
    </lineage>
</organism>
<evidence type="ECO:0000256" key="5">
    <source>
        <dbReference type="RuleBase" id="RU364054"/>
    </source>
</evidence>
<dbReference type="STRING" id="1081108.A0A168GIE6"/>
<dbReference type="Proteomes" id="UP000076881">
    <property type="component" value="Unassembled WGS sequence"/>
</dbReference>
<dbReference type="EC" id="1.5.5.2" evidence="2 5"/>
<evidence type="ECO:0000259" key="6">
    <source>
        <dbReference type="Pfam" id="PF01619"/>
    </source>
</evidence>
<evidence type="ECO:0000313" key="8">
    <source>
        <dbReference type="Proteomes" id="UP000076881"/>
    </source>
</evidence>
<keyword evidence="5" id="KW-0274">FAD</keyword>
<gene>
    <name evidence="7" type="ORF">LEL_06211</name>
</gene>